<dbReference type="Gene3D" id="3.30.1520.10">
    <property type="entry name" value="Phox-like domain"/>
    <property type="match status" value="1"/>
</dbReference>
<dbReference type="FunFam" id="1.10.510.10:FF:000024">
    <property type="entry name" value="Probable serine/threonine-protein kinase cot-1"/>
    <property type="match status" value="1"/>
</dbReference>
<dbReference type="Gene3D" id="2.30.29.30">
    <property type="entry name" value="Pleckstrin-homology domain (PH domain)/Phosphotyrosine-binding domain (PTB)"/>
    <property type="match status" value="1"/>
</dbReference>
<dbReference type="GO" id="GO:0007010">
    <property type="term" value="P:cytoskeleton organization"/>
    <property type="evidence" value="ECO:0007669"/>
    <property type="project" value="UniProtKB-ARBA"/>
</dbReference>
<evidence type="ECO:0000256" key="6">
    <source>
        <dbReference type="ARBA" id="ARBA00022741"/>
    </source>
</evidence>
<dbReference type="GO" id="GO:0004674">
    <property type="term" value="F:protein serine/threonine kinase activity"/>
    <property type="evidence" value="ECO:0007669"/>
    <property type="project" value="UniProtKB-KW"/>
</dbReference>
<feature type="compositionally biased region" description="Low complexity" evidence="14">
    <location>
        <begin position="423"/>
        <end position="470"/>
    </location>
</feature>
<evidence type="ECO:0000256" key="2">
    <source>
        <dbReference type="ARBA" id="ARBA00022527"/>
    </source>
</evidence>
<dbReference type="Pfam" id="PF00787">
    <property type="entry name" value="PX"/>
    <property type="match status" value="1"/>
</dbReference>
<dbReference type="FunFam" id="3.30.200.20:FF:000147">
    <property type="entry name" value="probable serine/threonine protein kinase IREH1"/>
    <property type="match status" value="1"/>
</dbReference>
<keyword evidence="3" id="KW-0597">Phosphoprotein</keyword>
<sequence length="1453" mass="162493">MKYQLSIIGDETRLDPQSFTAFTVSVVVYMVSVVTQYKQWNIYRRYSQFHELDMQIKVLFPKIKLSKLPKKYIFKTSTNKELVEERKRLLHKYLTDLLKNEGIVDSDVLSQWLAPKNDPAFTSLANPDKEGFLVKEGHVIRSWKKRYFILKDGLIYYFKHQSDPEPTGMIPVIGSTIKRLGETERRFTFQIIHNHDLFPLLTIQARDETECEAWIHAIECSQQRYAEEEMCRRTEEELERQKRNNGAIIKKSGSFEFSTLTSASAPTSPMQSSSVPTDLSRRPPQKSKSDFNLNISGLSSSGGATSTTASSSSPLLSANSIGTHSSSRSFNDKYTHHQHHHQHQQQHHLHNPQYHSRLLPSLNSSDDEEPEHQQSSHNPHYFYPLSASNNNNNNNNNNNISSNNTSNNSIINNISKITKYQYSSNSNSNNPTPNTSPLINGSSQSSSPIIFSNQTSSNSSAASSTSSSSSSSSFLTAINNYLNPKSPKLSPKSPSHTRNRSSPAVVPLPFSLNPNNNNIITSVSTNKSNNNPPTTIINKHISQLKSDSSLLSPNLSSSSSSSSSTLSTASSSTTINTANSSSTTSSPSHHAPPLQKTSSLSEFIGNSKRERENNKNKTSSNGNNLQDSSGSNRSRALTLPVKPNESILNVVHSKSASKERKYNSQRTTRFSSDGRPTFDINQKLFSTKESVDRKIQTFLDGIKQDQSNEQIVAAIKMISARIFSLSVSEQREQCSQIVQSIQSLFSNHCCNNSIGERASSATSLVSRMLFIFSEFARVVDVLNPTNYQDSINKIVEPSQLTRSMLSMSTEIFDTKRLSRSLQNFDSISPPNPLIFQNNQQSTSYREPSELAAIANNTANLSQSNLSSTCSSHSNSSNSLDSFVLVSANVNGSNNFGNLVEKRSELSDLMRGQQQMQQQQQHIQEQQLQQQIFIGNNEHVDDEDRLVVCRICEDSYSTRQLKVHTPLCALTNKHDFKHSTHDERLYSMLNLSKGILMDSLASPDSFSNCSYYIDDDIIMQLEQVVEEVAAIAYGTKESVTLCQKAIDAVQSIIDENDQDVALLTFGKRILKILEEKKVTYVQYTQFQTAAAADSSNSKGSKKQWSMWGLLPFIKSMSNSPQKEVLPSPVTVATPTTNNNNANKQQQQHSLSISDFEIIKPISRGAFGRVYLAQKKKTGDLYAIKVLKKLDTIRKNMVDHVIIERNILATVQNPFVVKLFYAFQSTDKLYLVMEYLIGGDCASLLRALGCFDETMARHYIAETILCLEYLHKHSIIHRDLKPDNMLIDSKGHIKLTDFGLSKIGILEDSTKQHDQQPPSPTTSPIPMGFSANIIAAVPPTNYPRKQTLKKKPLKKVVGTPDYLSPEILLGTGHGTPVDWWALGIILYEFLTGAPPFNDDTPELIFEHILNRDREIEWTDVSHEAKDLILAIIELDPVIHMAAVDINRSLTLNATY</sequence>
<dbReference type="Pfam" id="PF00169">
    <property type="entry name" value="PH"/>
    <property type="match status" value="1"/>
</dbReference>
<feature type="compositionally biased region" description="Low complexity" evidence="14">
    <location>
        <begin position="548"/>
        <end position="588"/>
    </location>
</feature>
<feature type="coiled-coil region" evidence="13">
    <location>
        <begin position="224"/>
        <end position="251"/>
    </location>
</feature>
<evidence type="ECO:0000256" key="14">
    <source>
        <dbReference type="SAM" id="MobiDB-lite"/>
    </source>
</evidence>
<organism evidence="18 19">
    <name type="scientific">Heterostelium pallidum (strain ATCC 26659 / Pp 5 / PN500)</name>
    <name type="common">Cellular slime mold</name>
    <name type="synonym">Polysphondylium pallidum</name>
    <dbReference type="NCBI Taxonomy" id="670386"/>
    <lineage>
        <taxon>Eukaryota</taxon>
        <taxon>Amoebozoa</taxon>
        <taxon>Evosea</taxon>
        <taxon>Eumycetozoa</taxon>
        <taxon>Dictyostelia</taxon>
        <taxon>Acytosteliales</taxon>
        <taxon>Acytosteliaceae</taxon>
        <taxon>Heterostelium</taxon>
    </lineage>
</organism>
<evidence type="ECO:0000313" key="18">
    <source>
        <dbReference type="EMBL" id="EFA81611.1"/>
    </source>
</evidence>
<dbReference type="GeneID" id="31361086"/>
<keyword evidence="6" id="KW-0547">Nucleotide-binding</keyword>
<dbReference type="STRING" id="670386.D3BAM4"/>
<dbReference type="Gene3D" id="3.30.200.20">
    <property type="entry name" value="Phosphorylase Kinase, domain 1"/>
    <property type="match status" value="1"/>
</dbReference>
<dbReference type="GO" id="GO:0005524">
    <property type="term" value="F:ATP binding"/>
    <property type="evidence" value="ECO:0007669"/>
    <property type="project" value="UniProtKB-KW"/>
</dbReference>
<evidence type="ECO:0000256" key="1">
    <source>
        <dbReference type="ARBA" id="ARBA00012513"/>
    </source>
</evidence>
<keyword evidence="13" id="KW-0175">Coiled coil</keyword>
<evidence type="ECO:0000259" key="17">
    <source>
        <dbReference type="PROSITE" id="PS50195"/>
    </source>
</evidence>
<dbReference type="SUPFAM" id="SSF56112">
    <property type="entry name" value="Protein kinase-like (PK-like)"/>
    <property type="match status" value="1"/>
</dbReference>
<evidence type="ECO:0000256" key="12">
    <source>
        <dbReference type="ARBA" id="ARBA00048679"/>
    </source>
</evidence>
<dbReference type="SMART" id="SM00233">
    <property type="entry name" value="PH"/>
    <property type="match status" value="1"/>
</dbReference>
<feature type="domain" description="PH" evidence="15">
    <location>
        <begin position="126"/>
        <end position="223"/>
    </location>
</feature>
<evidence type="ECO:0000256" key="11">
    <source>
        <dbReference type="ARBA" id="ARBA00047899"/>
    </source>
</evidence>
<dbReference type="OMA" id="VCRICED"/>
<dbReference type="PROSITE" id="PS50003">
    <property type="entry name" value="PH_DOMAIN"/>
    <property type="match status" value="1"/>
</dbReference>
<evidence type="ECO:0000256" key="7">
    <source>
        <dbReference type="ARBA" id="ARBA00022771"/>
    </source>
</evidence>
<dbReference type="InterPro" id="IPR011993">
    <property type="entry name" value="PH-like_dom_sf"/>
</dbReference>
<dbReference type="EC" id="2.7.11.1" evidence="1"/>
<feature type="region of interest" description="Disordered" evidence="14">
    <location>
        <begin position="484"/>
        <end position="514"/>
    </location>
</feature>
<dbReference type="InterPro" id="IPR001849">
    <property type="entry name" value="PH_domain"/>
</dbReference>
<evidence type="ECO:0000256" key="8">
    <source>
        <dbReference type="ARBA" id="ARBA00022777"/>
    </source>
</evidence>
<feature type="compositionally biased region" description="Low complexity" evidence="14">
    <location>
        <begin position="260"/>
        <end position="269"/>
    </location>
</feature>
<gene>
    <name evidence="18" type="ORF">PPL_05602</name>
</gene>
<keyword evidence="2" id="KW-0723">Serine/threonine-protein kinase</keyword>
<dbReference type="FunCoup" id="D3BAM4">
    <property type="interactions" value="4"/>
</dbReference>
<dbReference type="GO" id="GO:0035556">
    <property type="term" value="P:intracellular signal transduction"/>
    <property type="evidence" value="ECO:0007669"/>
    <property type="project" value="TreeGrafter"/>
</dbReference>
<dbReference type="EMBL" id="ADBJ01000025">
    <property type="protein sequence ID" value="EFA81611.1"/>
    <property type="molecule type" value="Genomic_DNA"/>
</dbReference>
<comment type="catalytic activity">
    <reaction evidence="12">
        <text>L-seryl-[protein] + ATP = O-phospho-L-seryl-[protein] + ADP + H(+)</text>
        <dbReference type="Rhea" id="RHEA:17989"/>
        <dbReference type="Rhea" id="RHEA-COMP:9863"/>
        <dbReference type="Rhea" id="RHEA-COMP:11604"/>
        <dbReference type="ChEBI" id="CHEBI:15378"/>
        <dbReference type="ChEBI" id="CHEBI:29999"/>
        <dbReference type="ChEBI" id="CHEBI:30616"/>
        <dbReference type="ChEBI" id="CHEBI:83421"/>
        <dbReference type="ChEBI" id="CHEBI:456216"/>
        <dbReference type="EC" id="2.7.11.1"/>
    </reaction>
</comment>
<dbReference type="SUPFAM" id="SSF50729">
    <property type="entry name" value="PH domain-like"/>
    <property type="match status" value="1"/>
</dbReference>
<keyword evidence="8 18" id="KW-0418">Kinase</keyword>
<dbReference type="InParanoid" id="D3BAM4"/>
<feature type="region of interest" description="Disordered" evidence="14">
    <location>
        <begin position="422"/>
        <end position="470"/>
    </location>
</feature>
<keyword evidence="7" id="KW-0863">Zinc-finger</keyword>
<evidence type="ECO:0000256" key="5">
    <source>
        <dbReference type="ARBA" id="ARBA00022723"/>
    </source>
</evidence>
<comment type="catalytic activity">
    <reaction evidence="11">
        <text>L-threonyl-[protein] + ATP = O-phospho-L-threonyl-[protein] + ADP + H(+)</text>
        <dbReference type="Rhea" id="RHEA:46608"/>
        <dbReference type="Rhea" id="RHEA-COMP:11060"/>
        <dbReference type="Rhea" id="RHEA-COMP:11605"/>
        <dbReference type="ChEBI" id="CHEBI:15378"/>
        <dbReference type="ChEBI" id="CHEBI:30013"/>
        <dbReference type="ChEBI" id="CHEBI:30616"/>
        <dbReference type="ChEBI" id="CHEBI:61977"/>
        <dbReference type="ChEBI" id="CHEBI:456216"/>
        <dbReference type="EC" id="2.7.11.1"/>
    </reaction>
</comment>
<accession>D3BAM4</accession>
<keyword evidence="5" id="KW-0479">Metal-binding</keyword>
<dbReference type="InterPro" id="IPR011009">
    <property type="entry name" value="Kinase-like_dom_sf"/>
</dbReference>
<dbReference type="GO" id="GO:0035091">
    <property type="term" value="F:phosphatidylinositol binding"/>
    <property type="evidence" value="ECO:0007669"/>
    <property type="project" value="InterPro"/>
</dbReference>
<reference evidence="18 19" key="1">
    <citation type="journal article" date="2011" name="Genome Res.">
        <title>Phylogeny-wide analysis of social amoeba genomes highlights ancient origins for complex intercellular communication.</title>
        <authorList>
            <person name="Heidel A.J."/>
            <person name="Lawal H.M."/>
            <person name="Felder M."/>
            <person name="Schilde C."/>
            <person name="Helps N.R."/>
            <person name="Tunggal B."/>
            <person name="Rivero F."/>
            <person name="John U."/>
            <person name="Schleicher M."/>
            <person name="Eichinger L."/>
            <person name="Platzer M."/>
            <person name="Noegel A.A."/>
            <person name="Schaap P."/>
            <person name="Gloeckner G."/>
        </authorList>
    </citation>
    <scope>NUCLEOTIDE SEQUENCE [LARGE SCALE GENOMIC DNA]</scope>
    <source>
        <strain evidence="19">ATCC 26659 / Pp 5 / PN500</strain>
    </source>
</reference>
<dbReference type="CDD" id="cd06093">
    <property type="entry name" value="PX_domain"/>
    <property type="match status" value="1"/>
</dbReference>
<feature type="region of interest" description="Disordered" evidence="14">
    <location>
        <begin position="654"/>
        <end position="673"/>
    </location>
</feature>
<dbReference type="InterPro" id="IPR001683">
    <property type="entry name" value="PX_dom"/>
</dbReference>
<dbReference type="Pfam" id="PF00069">
    <property type="entry name" value="Pkinase"/>
    <property type="match status" value="2"/>
</dbReference>
<dbReference type="PANTHER" id="PTHR24356">
    <property type="entry name" value="SERINE/THREONINE-PROTEIN KINASE"/>
    <property type="match status" value="1"/>
</dbReference>
<dbReference type="FunFam" id="2.30.29.30:FF:000700">
    <property type="entry name" value="Probable serine/threonine-protein kinase DDB_G0272282"/>
    <property type="match status" value="1"/>
</dbReference>
<protein>
    <recommendedName>
        <fullName evidence="1">non-specific serine/threonine protein kinase</fullName>
        <ecNumber evidence="1">2.7.11.1</ecNumber>
    </recommendedName>
</protein>
<dbReference type="InterPro" id="IPR000719">
    <property type="entry name" value="Prot_kinase_dom"/>
</dbReference>
<dbReference type="InterPro" id="IPR050236">
    <property type="entry name" value="Ser_Thr_kinase_AGC"/>
</dbReference>
<evidence type="ECO:0000256" key="13">
    <source>
        <dbReference type="SAM" id="Coils"/>
    </source>
</evidence>
<feature type="compositionally biased region" description="Polar residues" evidence="14">
    <location>
        <begin position="625"/>
        <end position="635"/>
    </location>
</feature>
<dbReference type="Proteomes" id="UP000001396">
    <property type="component" value="Unassembled WGS sequence"/>
</dbReference>
<dbReference type="SUPFAM" id="SSF64268">
    <property type="entry name" value="PX domain"/>
    <property type="match status" value="1"/>
</dbReference>
<feature type="compositionally biased region" description="Low complexity" evidence="14">
    <location>
        <begin position="484"/>
        <end position="494"/>
    </location>
</feature>
<proteinExistence type="predicted"/>
<dbReference type="CDD" id="cd05579">
    <property type="entry name" value="STKc_MAST_like"/>
    <property type="match status" value="1"/>
</dbReference>
<keyword evidence="9" id="KW-0862">Zinc</keyword>
<name>D3BAM4_HETP5</name>
<keyword evidence="10" id="KW-0067">ATP-binding</keyword>
<dbReference type="RefSeq" id="XP_020433728.1">
    <property type="nucleotide sequence ID" value="XM_020576479.1"/>
</dbReference>
<feature type="compositionally biased region" description="Low complexity" evidence="14">
    <location>
        <begin position="388"/>
        <end position="407"/>
    </location>
</feature>
<dbReference type="SMART" id="SM00312">
    <property type="entry name" value="PX"/>
    <property type="match status" value="1"/>
</dbReference>
<keyword evidence="19" id="KW-1185">Reference proteome</keyword>
<evidence type="ECO:0000259" key="16">
    <source>
        <dbReference type="PROSITE" id="PS50011"/>
    </source>
</evidence>
<evidence type="ECO:0000256" key="3">
    <source>
        <dbReference type="ARBA" id="ARBA00022553"/>
    </source>
</evidence>
<dbReference type="SMART" id="SM00220">
    <property type="entry name" value="S_TKc"/>
    <property type="match status" value="1"/>
</dbReference>
<dbReference type="PROSITE" id="PS50011">
    <property type="entry name" value="PROTEIN_KINASE_DOM"/>
    <property type="match status" value="1"/>
</dbReference>
<feature type="domain" description="PX" evidence="17">
    <location>
        <begin position="1"/>
        <end position="120"/>
    </location>
</feature>
<dbReference type="InterPro" id="IPR008271">
    <property type="entry name" value="Ser/Thr_kinase_AS"/>
</dbReference>
<dbReference type="PROSITE" id="PS50195">
    <property type="entry name" value="PX"/>
    <property type="match status" value="1"/>
</dbReference>
<feature type="domain" description="Protein kinase" evidence="16">
    <location>
        <begin position="1154"/>
        <end position="1449"/>
    </location>
</feature>
<dbReference type="GO" id="GO:0008270">
    <property type="term" value="F:zinc ion binding"/>
    <property type="evidence" value="ECO:0007669"/>
    <property type="project" value="UniProtKB-KW"/>
</dbReference>
<dbReference type="InterPro" id="IPR036871">
    <property type="entry name" value="PX_dom_sf"/>
</dbReference>
<evidence type="ECO:0000256" key="9">
    <source>
        <dbReference type="ARBA" id="ARBA00022833"/>
    </source>
</evidence>
<feature type="compositionally biased region" description="Low complexity" evidence="14">
    <location>
        <begin position="296"/>
        <end position="320"/>
    </location>
</feature>
<feature type="compositionally biased region" description="Basic residues" evidence="14">
    <location>
        <begin position="336"/>
        <end position="350"/>
    </location>
</feature>
<evidence type="ECO:0000256" key="10">
    <source>
        <dbReference type="ARBA" id="ARBA00022840"/>
    </source>
</evidence>
<comment type="caution">
    <text evidence="18">The sequence shown here is derived from an EMBL/GenBank/DDBJ whole genome shotgun (WGS) entry which is preliminary data.</text>
</comment>
<evidence type="ECO:0000259" key="15">
    <source>
        <dbReference type="PROSITE" id="PS50003"/>
    </source>
</evidence>
<dbReference type="PANTHER" id="PTHR24356:SF1">
    <property type="entry name" value="SERINE_THREONINE-PROTEIN KINASE GREATWALL"/>
    <property type="match status" value="1"/>
</dbReference>
<evidence type="ECO:0000313" key="19">
    <source>
        <dbReference type="Proteomes" id="UP000001396"/>
    </source>
</evidence>
<feature type="region of interest" description="Disordered" evidence="14">
    <location>
        <begin position="260"/>
        <end position="407"/>
    </location>
</feature>
<keyword evidence="4" id="KW-0808">Transferase</keyword>
<evidence type="ECO:0000256" key="4">
    <source>
        <dbReference type="ARBA" id="ARBA00022679"/>
    </source>
</evidence>
<dbReference type="Gene3D" id="1.10.510.10">
    <property type="entry name" value="Transferase(Phosphotransferase) domain 1"/>
    <property type="match status" value="2"/>
</dbReference>
<feature type="region of interest" description="Disordered" evidence="14">
    <location>
        <begin position="548"/>
        <end position="643"/>
    </location>
</feature>
<dbReference type="PROSITE" id="PS00108">
    <property type="entry name" value="PROTEIN_KINASE_ST"/>
    <property type="match status" value="1"/>
</dbReference>